<evidence type="ECO:0000313" key="1">
    <source>
        <dbReference type="EMBL" id="CAI6373760.1"/>
    </source>
</evidence>
<dbReference type="Proteomes" id="UP001160148">
    <property type="component" value="Unassembled WGS sequence"/>
</dbReference>
<evidence type="ECO:0000313" key="2">
    <source>
        <dbReference type="Proteomes" id="UP001160148"/>
    </source>
</evidence>
<keyword evidence="2" id="KW-1185">Reference proteome</keyword>
<protein>
    <recommendedName>
        <fullName evidence="3">BED-type domain-containing protein</fullName>
    </recommendedName>
</protein>
<name>A0AAV0XYR3_9HEMI</name>
<sequence>MKRFMTDLNVDTSVKKKMHNTQSLELGYVDDPSTTIQHANETTNTESAAAELSKMSYLFDGELYNNVSLDGIKVSAKCTTCFKVINGHTTSTGNFLSHIKIKHSFMMSKVQAKKDAKKKKVFFFFLYVK</sequence>
<gene>
    <name evidence="1" type="ORF">MEUPH1_LOCUS27464</name>
</gene>
<organism evidence="1 2">
    <name type="scientific">Macrosiphum euphorbiae</name>
    <name type="common">potato aphid</name>
    <dbReference type="NCBI Taxonomy" id="13131"/>
    <lineage>
        <taxon>Eukaryota</taxon>
        <taxon>Metazoa</taxon>
        <taxon>Ecdysozoa</taxon>
        <taxon>Arthropoda</taxon>
        <taxon>Hexapoda</taxon>
        <taxon>Insecta</taxon>
        <taxon>Pterygota</taxon>
        <taxon>Neoptera</taxon>
        <taxon>Paraneoptera</taxon>
        <taxon>Hemiptera</taxon>
        <taxon>Sternorrhyncha</taxon>
        <taxon>Aphidomorpha</taxon>
        <taxon>Aphidoidea</taxon>
        <taxon>Aphididae</taxon>
        <taxon>Macrosiphini</taxon>
        <taxon>Macrosiphum</taxon>
    </lineage>
</organism>
<reference evidence="1 2" key="1">
    <citation type="submission" date="2023-01" db="EMBL/GenBank/DDBJ databases">
        <authorList>
            <person name="Whitehead M."/>
        </authorList>
    </citation>
    <scope>NUCLEOTIDE SEQUENCE [LARGE SCALE GENOMIC DNA]</scope>
</reference>
<dbReference type="EMBL" id="CARXXK010001122">
    <property type="protein sequence ID" value="CAI6373760.1"/>
    <property type="molecule type" value="Genomic_DNA"/>
</dbReference>
<dbReference type="AlphaFoldDB" id="A0AAV0XYR3"/>
<proteinExistence type="predicted"/>
<accession>A0AAV0XYR3</accession>
<evidence type="ECO:0008006" key="3">
    <source>
        <dbReference type="Google" id="ProtNLM"/>
    </source>
</evidence>
<comment type="caution">
    <text evidence="1">The sequence shown here is derived from an EMBL/GenBank/DDBJ whole genome shotgun (WGS) entry which is preliminary data.</text>
</comment>